<keyword evidence="6" id="KW-1185">Reference proteome</keyword>
<dbReference type="SMART" id="SM00054">
    <property type="entry name" value="EFh"/>
    <property type="match status" value="3"/>
</dbReference>
<protein>
    <submittedName>
        <fullName evidence="7">Neuronal calcium sensor 2</fullName>
    </submittedName>
</protein>
<dbReference type="OMA" id="YLMVGET"/>
<dbReference type="RefSeq" id="XP_013380849.1">
    <property type="nucleotide sequence ID" value="XM_013525395.1"/>
</dbReference>
<dbReference type="InterPro" id="IPR018247">
    <property type="entry name" value="EF_Hand_1_Ca_BS"/>
</dbReference>
<evidence type="ECO:0000259" key="5">
    <source>
        <dbReference type="PROSITE" id="PS50222"/>
    </source>
</evidence>
<dbReference type="InParanoid" id="A0A1S3H6U6"/>
<feature type="domain" description="EF-hand" evidence="5">
    <location>
        <begin position="148"/>
        <end position="183"/>
    </location>
</feature>
<dbReference type="KEGG" id="lak:106151949"/>
<keyword evidence="2" id="KW-0479">Metal-binding</keyword>
<accession>A0A1S3H6U6</accession>
<dbReference type="PANTHER" id="PTHR23055">
    <property type="entry name" value="CALCIUM BINDING PROTEINS"/>
    <property type="match status" value="1"/>
</dbReference>
<dbReference type="PRINTS" id="PR00450">
    <property type="entry name" value="RECOVERIN"/>
</dbReference>
<dbReference type="SUPFAM" id="SSF47473">
    <property type="entry name" value="EF-hand"/>
    <property type="match status" value="1"/>
</dbReference>
<evidence type="ECO:0000256" key="2">
    <source>
        <dbReference type="ARBA" id="ARBA00022723"/>
    </source>
</evidence>
<dbReference type="AlphaFoldDB" id="A0A1S3H6U6"/>
<dbReference type="InterPro" id="IPR011992">
    <property type="entry name" value="EF-hand-dom_pair"/>
</dbReference>
<dbReference type="OrthoDB" id="191686at2759"/>
<dbReference type="GeneID" id="106151949"/>
<keyword evidence="4" id="KW-0106">Calcium</keyword>
<dbReference type="GO" id="GO:0005509">
    <property type="term" value="F:calcium ion binding"/>
    <property type="evidence" value="ECO:0007669"/>
    <property type="project" value="InterPro"/>
</dbReference>
<dbReference type="PANTHER" id="PTHR23055:SF69">
    <property type="entry name" value="NEURONAL CALCIUM SENSOR 2"/>
    <property type="match status" value="1"/>
</dbReference>
<dbReference type="Pfam" id="PF13833">
    <property type="entry name" value="EF-hand_8"/>
    <property type="match status" value="1"/>
</dbReference>
<dbReference type="PROSITE" id="PS50222">
    <property type="entry name" value="EF_HAND_2"/>
    <property type="match status" value="3"/>
</dbReference>
<keyword evidence="3" id="KW-0677">Repeat</keyword>
<dbReference type="PROSITE" id="PS00018">
    <property type="entry name" value="EF_HAND_1"/>
    <property type="match status" value="3"/>
</dbReference>
<dbReference type="CDD" id="cd00051">
    <property type="entry name" value="EFh"/>
    <property type="match status" value="2"/>
</dbReference>
<feature type="domain" description="EF-hand" evidence="5">
    <location>
        <begin position="103"/>
        <end position="138"/>
    </location>
</feature>
<comment type="similarity">
    <text evidence="1">Belongs to the recoverin family.</text>
</comment>
<evidence type="ECO:0000256" key="3">
    <source>
        <dbReference type="ARBA" id="ARBA00022737"/>
    </source>
</evidence>
<evidence type="ECO:0000313" key="6">
    <source>
        <dbReference type="Proteomes" id="UP000085678"/>
    </source>
</evidence>
<dbReference type="STRING" id="7574.A0A1S3H6U6"/>
<dbReference type="InterPro" id="IPR028846">
    <property type="entry name" value="Recoverin"/>
</dbReference>
<dbReference type="InterPro" id="IPR002048">
    <property type="entry name" value="EF_hand_dom"/>
</dbReference>
<sequence length="204" mass="23441">MGNAKSSNSKKKCKLPREDMDYLLEKTCFTEKQIKEWYKGYMKDCPEGSLTRSKFLDLYSEFFPDSKAKSFYEHVFRTFDEDNSGAIDFKEFLVAISITKSGEPEEKLALAFRLYDIDRNGTIEEHEMTEILKAIYSLVGREPQLESSPKERARSIFKKMDTNCDGVLTKDEFVQGCLKDETLFNMLTTNNCGISTNGKDSLSE</sequence>
<organism evidence="6 7">
    <name type="scientific">Lingula anatina</name>
    <name type="common">Brachiopod</name>
    <name type="synonym">Lingula unguis</name>
    <dbReference type="NCBI Taxonomy" id="7574"/>
    <lineage>
        <taxon>Eukaryota</taxon>
        <taxon>Metazoa</taxon>
        <taxon>Spiralia</taxon>
        <taxon>Lophotrochozoa</taxon>
        <taxon>Brachiopoda</taxon>
        <taxon>Linguliformea</taxon>
        <taxon>Lingulata</taxon>
        <taxon>Lingulida</taxon>
        <taxon>Linguloidea</taxon>
        <taxon>Lingulidae</taxon>
        <taxon>Lingula</taxon>
    </lineage>
</organism>
<dbReference type="Gene3D" id="1.10.238.10">
    <property type="entry name" value="EF-hand"/>
    <property type="match status" value="1"/>
</dbReference>
<dbReference type="Pfam" id="PF13499">
    <property type="entry name" value="EF-hand_7"/>
    <property type="match status" value="1"/>
</dbReference>
<evidence type="ECO:0000256" key="4">
    <source>
        <dbReference type="ARBA" id="ARBA00022837"/>
    </source>
</evidence>
<evidence type="ECO:0000313" key="7">
    <source>
        <dbReference type="RefSeq" id="XP_013380849.1"/>
    </source>
</evidence>
<dbReference type="Proteomes" id="UP000085678">
    <property type="component" value="Unplaced"/>
</dbReference>
<name>A0A1S3H6U6_LINAN</name>
<feature type="domain" description="EF-hand" evidence="5">
    <location>
        <begin position="67"/>
        <end position="102"/>
    </location>
</feature>
<reference evidence="7" key="1">
    <citation type="submission" date="2025-08" db="UniProtKB">
        <authorList>
            <consortium name="RefSeq"/>
        </authorList>
    </citation>
    <scope>IDENTIFICATION</scope>
    <source>
        <tissue evidence="7">Gonads</tissue>
    </source>
</reference>
<dbReference type="FunFam" id="1.10.238.10:FF:000009">
    <property type="entry name" value="Visinin-like protein 1"/>
    <property type="match status" value="1"/>
</dbReference>
<evidence type="ECO:0000256" key="1">
    <source>
        <dbReference type="ARBA" id="ARBA00006049"/>
    </source>
</evidence>
<proteinExistence type="inferred from homology"/>
<gene>
    <name evidence="7" type="primary">LOC106151949</name>
</gene>